<dbReference type="EMBL" id="CP097507">
    <property type="protein sequence ID" value="URE03191.1"/>
    <property type="molecule type" value="Genomic_DNA"/>
</dbReference>
<reference evidence="2" key="1">
    <citation type="submission" date="2022-05" db="EMBL/GenBank/DDBJ databases">
        <title>The Musa troglodytarum L. genome provides insights into the mechanism of non-climacteric behaviour and enrichment of carotenoids.</title>
        <authorList>
            <person name="Wang J."/>
        </authorList>
    </citation>
    <scope>NUCLEOTIDE SEQUENCE</scope>
    <source>
        <tissue evidence="2">Leaf</tissue>
    </source>
</reference>
<feature type="compositionally biased region" description="Low complexity" evidence="1">
    <location>
        <begin position="55"/>
        <end position="67"/>
    </location>
</feature>
<gene>
    <name evidence="2" type="ORF">MUK42_08437</name>
</gene>
<dbReference type="Proteomes" id="UP001055439">
    <property type="component" value="Chromosome 5"/>
</dbReference>
<feature type="region of interest" description="Disordered" evidence="1">
    <location>
        <begin position="1"/>
        <end position="183"/>
    </location>
</feature>
<name>A0A9E7FVR2_9LILI</name>
<accession>A0A9E7FVR2</accession>
<organism evidence="2 3">
    <name type="scientific">Musa troglodytarum</name>
    <name type="common">fe'i banana</name>
    <dbReference type="NCBI Taxonomy" id="320322"/>
    <lineage>
        <taxon>Eukaryota</taxon>
        <taxon>Viridiplantae</taxon>
        <taxon>Streptophyta</taxon>
        <taxon>Embryophyta</taxon>
        <taxon>Tracheophyta</taxon>
        <taxon>Spermatophyta</taxon>
        <taxon>Magnoliopsida</taxon>
        <taxon>Liliopsida</taxon>
        <taxon>Zingiberales</taxon>
        <taxon>Musaceae</taxon>
        <taxon>Musa</taxon>
    </lineage>
</organism>
<protein>
    <submittedName>
        <fullName evidence="2">Uncharacterized protein</fullName>
    </submittedName>
</protein>
<dbReference type="AlphaFoldDB" id="A0A9E7FVR2"/>
<feature type="compositionally biased region" description="Low complexity" evidence="1">
    <location>
        <begin position="161"/>
        <end position="178"/>
    </location>
</feature>
<keyword evidence="3" id="KW-1185">Reference proteome</keyword>
<feature type="compositionally biased region" description="Polar residues" evidence="1">
    <location>
        <begin position="36"/>
        <end position="46"/>
    </location>
</feature>
<feature type="compositionally biased region" description="Basic and acidic residues" evidence="1">
    <location>
        <begin position="148"/>
        <end position="158"/>
    </location>
</feature>
<feature type="compositionally biased region" description="Basic and acidic residues" evidence="1">
    <location>
        <begin position="1"/>
        <end position="11"/>
    </location>
</feature>
<dbReference type="OrthoDB" id="1737597at2759"/>
<proteinExistence type="predicted"/>
<sequence>MARGQSQKDEDTSSSTSRRASKKRKDIIDSSISGSTTNASPKTKVSSGKAKDSRTLTTTSSAATDSSILRSARETPTKKASVSIPILRKSERLEKQNMSTPLQKRGSDREVKNHSPLRRSKRIERFCASSSSGSKLSGKSSTPLGKKKVNEVKNEKTKLVSGTTGTNKSTKLSSGSSRLLKKRTRMDARSYRALFTPLTKKAKISEPLHDCDSRAADSAAVVEHGDECSGRKCDEPIVNLCDKELRETAEGSSSVSRELEELVQEVDRASTSCFNVKQKLTELSESKYTDNSTSSLQPSLDGNITKEYDNGMFQRQTDIDRDEIDACKLNTEDFGLLQPAEHAFQNRPFTADVIQQSGDTSASPRSAKQACDLDFNTSLTLQGEHMLIQTISTADACLSSPSLTKRDNLQQCTKCFELQSSMSHCLSAR</sequence>
<evidence type="ECO:0000313" key="2">
    <source>
        <dbReference type="EMBL" id="URE03191.1"/>
    </source>
</evidence>
<evidence type="ECO:0000313" key="3">
    <source>
        <dbReference type="Proteomes" id="UP001055439"/>
    </source>
</evidence>
<evidence type="ECO:0000256" key="1">
    <source>
        <dbReference type="SAM" id="MobiDB-lite"/>
    </source>
</evidence>
<feature type="compositionally biased region" description="Low complexity" evidence="1">
    <location>
        <begin position="129"/>
        <end position="144"/>
    </location>
</feature>